<sequence length="116" mass="12800">MKRKLSFIPVLIALSGCAPTPRIVRIQAQNDDLVLNLATETHPCGTISLGAERISYIIACTQGGKANLPRHSVRLNWQAGELAATRADNGIPLFRVRCNRTQFDQIKAWQHAAPKQ</sequence>
<evidence type="ECO:0000313" key="1">
    <source>
        <dbReference type="EMBL" id="EGF12192.1"/>
    </source>
</evidence>
<gene>
    <name evidence="1" type="ORF">HMPREF9123_0172</name>
</gene>
<proteinExistence type="predicted"/>
<evidence type="ECO:0008006" key="3">
    <source>
        <dbReference type="Google" id="ProtNLM"/>
    </source>
</evidence>
<name>F2B8S2_9NEIS</name>
<dbReference type="RefSeq" id="WP_007341187.1">
    <property type="nucleotide sequence ID" value="NZ_GL878494.1"/>
</dbReference>
<reference evidence="1 2" key="1">
    <citation type="submission" date="2011-02" db="EMBL/GenBank/DDBJ databases">
        <authorList>
            <person name="Muzny D."/>
            <person name="Qin X."/>
            <person name="Deng J."/>
            <person name="Jiang H."/>
            <person name="Liu Y."/>
            <person name="Qu J."/>
            <person name="Song X.-Z."/>
            <person name="Zhang L."/>
            <person name="Thornton R."/>
            <person name="Coyle M."/>
            <person name="Francisco L."/>
            <person name="Jackson L."/>
            <person name="Javaid M."/>
            <person name="Korchina V."/>
            <person name="Kovar C."/>
            <person name="Mata R."/>
            <person name="Mathew T."/>
            <person name="Ngo R."/>
            <person name="Nguyen L."/>
            <person name="Nguyen N."/>
            <person name="Okwuonu G."/>
            <person name="Ongeri F."/>
            <person name="Pham C."/>
            <person name="Simmons D."/>
            <person name="Wilczek-Boney K."/>
            <person name="Hale W."/>
            <person name="Jakkamsetti A."/>
            <person name="Pham P."/>
            <person name="Ruth R."/>
            <person name="San Lucas F."/>
            <person name="Warren J."/>
            <person name="Zhang J."/>
            <person name="Zhao Z."/>
            <person name="Zhou C."/>
            <person name="Zhu D."/>
            <person name="Lee S."/>
            <person name="Bess C."/>
            <person name="Blankenburg K."/>
            <person name="Forbes L."/>
            <person name="Fu Q."/>
            <person name="Gubbala S."/>
            <person name="Hirani K."/>
            <person name="Jayaseelan J.C."/>
            <person name="Lara F."/>
            <person name="Munidasa M."/>
            <person name="Palculict T."/>
            <person name="Patil S."/>
            <person name="Pu L.-L."/>
            <person name="Saada N."/>
            <person name="Tang L."/>
            <person name="Weissenberger G."/>
            <person name="Zhu Y."/>
            <person name="Hemphill L."/>
            <person name="Shang Y."/>
            <person name="Youmans B."/>
            <person name="Ayvaz T."/>
            <person name="Ross M."/>
            <person name="Santibanez J."/>
            <person name="Aqrawi P."/>
            <person name="Gross S."/>
            <person name="Joshi V."/>
            <person name="Fowler G."/>
            <person name="Nazareth L."/>
            <person name="Reid J."/>
            <person name="Worley K."/>
            <person name="Petrosino J."/>
            <person name="Highlander S."/>
            <person name="Gibbs R."/>
        </authorList>
    </citation>
    <scope>NUCLEOTIDE SEQUENCE [LARGE SCALE GENOMIC DNA]</scope>
    <source>
        <strain evidence="1 2">ATCC BAA-1200</strain>
    </source>
</reference>
<dbReference type="AlphaFoldDB" id="F2B8S2"/>
<comment type="caution">
    <text evidence="1">The sequence shown here is derived from an EMBL/GenBank/DDBJ whole genome shotgun (WGS) entry which is preliminary data.</text>
</comment>
<evidence type="ECO:0000313" key="2">
    <source>
        <dbReference type="Proteomes" id="UP000004105"/>
    </source>
</evidence>
<dbReference type="Proteomes" id="UP000004105">
    <property type="component" value="Unassembled WGS sequence"/>
</dbReference>
<dbReference type="PROSITE" id="PS51257">
    <property type="entry name" value="PROKAR_LIPOPROTEIN"/>
    <property type="match status" value="1"/>
</dbReference>
<protein>
    <recommendedName>
        <fullName evidence="3">Lipoprotein</fullName>
    </recommendedName>
</protein>
<dbReference type="STRING" id="267212.GCA_001063965_01556"/>
<organism evidence="1 2">
    <name type="scientific">Neisseria bacilliformis ATCC BAA-1200</name>
    <dbReference type="NCBI Taxonomy" id="888742"/>
    <lineage>
        <taxon>Bacteria</taxon>
        <taxon>Pseudomonadati</taxon>
        <taxon>Pseudomonadota</taxon>
        <taxon>Betaproteobacteria</taxon>
        <taxon>Neisseriales</taxon>
        <taxon>Neisseriaceae</taxon>
        <taxon>Neisseria</taxon>
    </lineage>
</organism>
<dbReference type="EMBL" id="AFAY01000003">
    <property type="protein sequence ID" value="EGF12192.1"/>
    <property type="molecule type" value="Genomic_DNA"/>
</dbReference>
<dbReference type="OrthoDB" id="9894196at2"/>
<accession>F2B8S2</accession>
<dbReference type="HOGENOM" id="CLU_2094220_0_0_4"/>
<keyword evidence="2" id="KW-1185">Reference proteome</keyword>